<accession>A0A660L055</accession>
<protein>
    <submittedName>
        <fullName evidence="1">Uncharacterized protein</fullName>
    </submittedName>
</protein>
<organism evidence="1 2">
    <name type="scientific">Solirubrobacter pauli</name>
    <dbReference type="NCBI Taxonomy" id="166793"/>
    <lineage>
        <taxon>Bacteria</taxon>
        <taxon>Bacillati</taxon>
        <taxon>Actinomycetota</taxon>
        <taxon>Thermoleophilia</taxon>
        <taxon>Solirubrobacterales</taxon>
        <taxon>Solirubrobacteraceae</taxon>
        <taxon>Solirubrobacter</taxon>
    </lineage>
</organism>
<evidence type="ECO:0000313" key="1">
    <source>
        <dbReference type="EMBL" id="RKQ87361.1"/>
    </source>
</evidence>
<keyword evidence="2" id="KW-1185">Reference proteome</keyword>
<dbReference type="OrthoDB" id="511178at2"/>
<sequence length="204" mass="21261">MAAIRTPEADRLAAELAKRLGDKPLTARELAAQLVATDSPAELLDAFDDALARAADIEEQPLDEALWGPAPTAQALAQARRVKQRAQDEALVGVLAEALSRAQAAAVLGISPQAVSKRHAGGALVALSRGRELYFPAWQFADGAALPGLADVIAAYPGSPLALSTWAVTSNADLDRATPAQMLARRGGVERVLEAIEAISAAAW</sequence>
<reference evidence="1 2" key="1">
    <citation type="submission" date="2018-10" db="EMBL/GenBank/DDBJ databases">
        <title>Genomic Encyclopedia of Archaeal and Bacterial Type Strains, Phase II (KMG-II): from individual species to whole genera.</title>
        <authorList>
            <person name="Goeker M."/>
        </authorList>
    </citation>
    <scope>NUCLEOTIDE SEQUENCE [LARGE SCALE GENOMIC DNA]</scope>
    <source>
        <strain evidence="1 2">DSM 14954</strain>
    </source>
</reference>
<evidence type="ECO:0000313" key="2">
    <source>
        <dbReference type="Proteomes" id="UP000278962"/>
    </source>
</evidence>
<name>A0A660L055_9ACTN</name>
<dbReference type="AlphaFoldDB" id="A0A660L055"/>
<comment type="caution">
    <text evidence="1">The sequence shown here is derived from an EMBL/GenBank/DDBJ whole genome shotgun (WGS) entry which is preliminary data.</text>
</comment>
<dbReference type="Proteomes" id="UP000278962">
    <property type="component" value="Unassembled WGS sequence"/>
</dbReference>
<gene>
    <name evidence="1" type="ORF">C8N24_5382</name>
</gene>
<proteinExistence type="predicted"/>
<dbReference type="RefSeq" id="WP_121255846.1">
    <property type="nucleotide sequence ID" value="NZ_RBIL01000002.1"/>
</dbReference>
<dbReference type="EMBL" id="RBIL01000002">
    <property type="protein sequence ID" value="RKQ87361.1"/>
    <property type="molecule type" value="Genomic_DNA"/>
</dbReference>